<dbReference type="InterPro" id="IPR042184">
    <property type="entry name" value="YqeY/Aim41_N"/>
</dbReference>
<name>A0ABW4TNM6_9ACTN</name>
<comment type="caution">
    <text evidence="1">The sequence shown here is derived from an EMBL/GenBank/DDBJ whole genome shotgun (WGS) entry which is preliminary data.</text>
</comment>
<evidence type="ECO:0008006" key="3">
    <source>
        <dbReference type="Google" id="ProtNLM"/>
    </source>
</evidence>
<dbReference type="Proteomes" id="UP001597351">
    <property type="component" value="Unassembled WGS sequence"/>
</dbReference>
<dbReference type="EMBL" id="JBHUGD010000003">
    <property type="protein sequence ID" value="MFD1948255.1"/>
    <property type="molecule type" value="Genomic_DNA"/>
</dbReference>
<proteinExistence type="predicted"/>
<evidence type="ECO:0000313" key="2">
    <source>
        <dbReference type="Proteomes" id="UP001597351"/>
    </source>
</evidence>
<protein>
    <recommendedName>
        <fullName evidence="3">GatB/YqeY</fullName>
    </recommendedName>
</protein>
<organism evidence="1 2">
    <name type="scientific">Nocardioides aestuarii</name>
    <dbReference type="NCBI Taxonomy" id="252231"/>
    <lineage>
        <taxon>Bacteria</taxon>
        <taxon>Bacillati</taxon>
        <taxon>Actinomycetota</taxon>
        <taxon>Actinomycetes</taxon>
        <taxon>Propionibacteriales</taxon>
        <taxon>Nocardioidaceae</taxon>
        <taxon>Nocardioides</taxon>
    </lineage>
</organism>
<accession>A0ABW4TNM6</accession>
<evidence type="ECO:0000313" key="1">
    <source>
        <dbReference type="EMBL" id="MFD1948255.1"/>
    </source>
</evidence>
<gene>
    <name evidence="1" type="ORF">ACFSDE_15740</name>
</gene>
<dbReference type="Gene3D" id="1.10.1510.10">
    <property type="entry name" value="Uncharacterised protein YqeY/AIM41 PF09424, N-terminal domain"/>
    <property type="match status" value="1"/>
</dbReference>
<keyword evidence="2" id="KW-1185">Reference proteome</keyword>
<sequence length="107" mass="11163">MASPLTDVLDRELLAARKAGDRAATSALRTALAALSNAEAVPPEDLPEGTVEADRRLVEEAEQRGLLLAEVDDLQAAAAAYEEVDPDRAADARAGAAVLERVLAETA</sequence>
<dbReference type="RefSeq" id="WP_343920129.1">
    <property type="nucleotide sequence ID" value="NZ_BAAAJT010000002.1"/>
</dbReference>
<reference evidence="2" key="1">
    <citation type="journal article" date="2019" name="Int. J. Syst. Evol. Microbiol.">
        <title>The Global Catalogue of Microorganisms (GCM) 10K type strain sequencing project: providing services to taxonomists for standard genome sequencing and annotation.</title>
        <authorList>
            <consortium name="The Broad Institute Genomics Platform"/>
            <consortium name="The Broad Institute Genome Sequencing Center for Infectious Disease"/>
            <person name="Wu L."/>
            <person name="Ma J."/>
        </authorList>
    </citation>
    <scope>NUCLEOTIDE SEQUENCE [LARGE SCALE GENOMIC DNA]</scope>
    <source>
        <strain evidence="2">CGMCC 1.12477</strain>
    </source>
</reference>